<dbReference type="PANTHER" id="PTHR23324:SF83">
    <property type="entry name" value="SEC14-LIKE PROTEIN 2"/>
    <property type="match status" value="1"/>
</dbReference>
<dbReference type="PANTHER" id="PTHR23324">
    <property type="entry name" value="SEC14 RELATED PROTEIN"/>
    <property type="match status" value="1"/>
</dbReference>
<dbReference type="SMART" id="SM01100">
    <property type="entry name" value="CRAL_TRIO_N"/>
    <property type="match status" value="1"/>
</dbReference>
<dbReference type="InterPro" id="IPR036273">
    <property type="entry name" value="CRAL/TRIO_N_dom_sf"/>
</dbReference>
<dbReference type="InterPro" id="IPR036598">
    <property type="entry name" value="GOLD_dom_sf"/>
</dbReference>
<dbReference type="Gene3D" id="2.60.120.680">
    <property type="entry name" value="GOLD domain"/>
    <property type="match status" value="1"/>
</dbReference>
<dbReference type="PRINTS" id="PR00180">
    <property type="entry name" value="CRETINALDHBP"/>
</dbReference>
<dbReference type="CDD" id="cd00170">
    <property type="entry name" value="SEC14"/>
    <property type="match status" value="1"/>
</dbReference>
<dbReference type="InterPro" id="IPR001251">
    <property type="entry name" value="CRAL-TRIO_dom"/>
</dbReference>
<dbReference type="GO" id="GO:0005737">
    <property type="term" value="C:cytoplasm"/>
    <property type="evidence" value="ECO:0007669"/>
    <property type="project" value="TreeGrafter"/>
</dbReference>
<dbReference type="Gene3D" id="3.40.525.10">
    <property type="entry name" value="CRAL-TRIO lipid binding domain"/>
    <property type="match status" value="1"/>
</dbReference>
<dbReference type="AlphaFoldDB" id="A0A5K3EW33"/>
<organism evidence="3">
    <name type="scientific">Mesocestoides corti</name>
    <name type="common">Flatworm</name>
    <dbReference type="NCBI Taxonomy" id="53468"/>
    <lineage>
        <taxon>Eukaryota</taxon>
        <taxon>Metazoa</taxon>
        <taxon>Spiralia</taxon>
        <taxon>Lophotrochozoa</taxon>
        <taxon>Platyhelminthes</taxon>
        <taxon>Cestoda</taxon>
        <taxon>Eucestoda</taxon>
        <taxon>Cyclophyllidea</taxon>
        <taxon>Mesocestoididae</taxon>
        <taxon>Mesocestoides</taxon>
    </lineage>
</organism>
<dbReference type="InterPro" id="IPR051064">
    <property type="entry name" value="SEC14/CRAL-TRIO_domain"/>
</dbReference>
<dbReference type="InterPro" id="IPR036865">
    <property type="entry name" value="CRAL-TRIO_dom_sf"/>
</dbReference>
<dbReference type="Pfam" id="PF00650">
    <property type="entry name" value="CRAL_TRIO"/>
    <property type="match status" value="1"/>
</dbReference>
<reference evidence="3" key="1">
    <citation type="submission" date="2019-11" db="UniProtKB">
        <authorList>
            <consortium name="WormBaseParasite"/>
        </authorList>
    </citation>
    <scope>IDENTIFICATION</scope>
</reference>
<dbReference type="InterPro" id="IPR011074">
    <property type="entry name" value="CRAL/TRIO_N_dom"/>
</dbReference>
<sequence>MDGISLEESLADVDQNLFRQFRARTSDLQWGQLEKDQYVARWLKARSWDIDKAEKMFRSHLQWRKEVNMDEIMMSYTMPEVIEKYFPGGICGQDKFGRPVFICPAGTTDVYGLMRSASRSQLALSQYYVMQKIIDEVLPAQARKMGRPIDQLVVIFDLQHMNRRQLWRPWLNFVLEMTSIFEVNFPELMAVCFVLNAPSFFSMVFSLMKPLLSKETQNKIHILGSNYVDDLLKLFDPEGLPAHYGGKMRDPDGDPKCSSRICWGGTVPESYYQIHQTPNAPAEDSDDTFLLVPVSRGSKEYYYVGEAKVGDKILWEFYTESNDIAFSLWVEPLGGNHSPLDEQNRRRSVKNRGQSGGGGISTSFSFNNLLGGQGAGKSDLKQVTQPTRVDCDLVPEKGNWKASIEGSYYLLFDNSYSWTRTKRVWCKADVTRPPTSTQSANANNSLLEEADKNEVEAGLSEVMEAVRAPDYASLSTPDVDISALVMILAKTLPLVRRRLRPQSSLPLQATMMK</sequence>
<feature type="domain" description="CRAL-TRIO" evidence="2">
    <location>
        <begin position="78"/>
        <end position="252"/>
    </location>
</feature>
<evidence type="ECO:0000313" key="3">
    <source>
        <dbReference type="WBParaSite" id="MCU_003556-RA"/>
    </source>
</evidence>
<dbReference type="SUPFAM" id="SSF52087">
    <property type="entry name" value="CRAL/TRIO domain"/>
    <property type="match status" value="1"/>
</dbReference>
<accession>A0A5K3EW33</accession>
<dbReference type="PROSITE" id="PS50191">
    <property type="entry name" value="CRAL_TRIO"/>
    <property type="match status" value="1"/>
</dbReference>
<evidence type="ECO:0000259" key="2">
    <source>
        <dbReference type="PROSITE" id="PS50191"/>
    </source>
</evidence>
<feature type="region of interest" description="Disordered" evidence="1">
    <location>
        <begin position="337"/>
        <end position="359"/>
    </location>
</feature>
<dbReference type="SUPFAM" id="SSF101576">
    <property type="entry name" value="Supernatant protein factor (SPF), C-terminal domain"/>
    <property type="match status" value="1"/>
</dbReference>
<dbReference type="SMART" id="SM00516">
    <property type="entry name" value="SEC14"/>
    <property type="match status" value="1"/>
</dbReference>
<evidence type="ECO:0000256" key="1">
    <source>
        <dbReference type="SAM" id="MobiDB-lite"/>
    </source>
</evidence>
<protein>
    <submittedName>
        <fullName evidence="3">CRAL-TRIO domain-containing protein</fullName>
    </submittedName>
</protein>
<dbReference type="WBParaSite" id="MCU_003556-RA">
    <property type="protein sequence ID" value="MCU_003556-RA"/>
    <property type="gene ID" value="MCU_003556"/>
</dbReference>
<proteinExistence type="predicted"/>
<dbReference type="SUPFAM" id="SSF46938">
    <property type="entry name" value="CRAL/TRIO N-terminal domain"/>
    <property type="match status" value="1"/>
</dbReference>
<name>A0A5K3EW33_MESCO</name>